<dbReference type="EMBL" id="OU895879">
    <property type="protein sequence ID" value="CAH1730600.1"/>
    <property type="molecule type" value="Genomic_DNA"/>
</dbReference>
<feature type="transmembrane region" description="Helical" evidence="7">
    <location>
        <begin position="237"/>
        <end position="258"/>
    </location>
</feature>
<dbReference type="Pfam" id="PF00999">
    <property type="entry name" value="Na_H_Exchanger"/>
    <property type="match status" value="1"/>
</dbReference>
<evidence type="ECO:0000256" key="3">
    <source>
        <dbReference type="ARBA" id="ARBA00022692"/>
    </source>
</evidence>
<evidence type="ECO:0000256" key="1">
    <source>
        <dbReference type="ARBA" id="ARBA00004141"/>
    </source>
</evidence>
<dbReference type="GO" id="GO:1902600">
    <property type="term" value="P:proton transmembrane transport"/>
    <property type="evidence" value="ECO:0007669"/>
    <property type="project" value="InterPro"/>
</dbReference>
<dbReference type="InterPro" id="IPR051843">
    <property type="entry name" value="CPA1_transporter"/>
</dbReference>
<dbReference type="AlphaFoldDB" id="A0A9P0J7V7"/>
<dbReference type="InterPro" id="IPR038770">
    <property type="entry name" value="Na+/solute_symporter_sf"/>
</dbReference>
<feature type="domain" description="Cation/H+ exchanger transmembrane" evidence="8">
    <location>
        <begin position="140"/>
        <end position="515"/>
    </location>
</feature>
<evidence type="ECO:0000256" key="6">
    <source>
        <dbReference type="SAM" id="MobiDB-lite"/>
    </source>
</evidence>
<dbReference type="PANTHER" id="PTHR31102:SF21">
    <property type="entry name" value="NA[+]_H[+] HYDROGEN ANTIPORTER 2, ISOFORM B"/>
    <property type="match status" value="1"/>
</dbReference>
<evidence type="ECO:0000313" key="10">
    <source>
        <dbReference type="Proteomes" id="UP001153620"/>
    </source>
</evidence>
<feature type="transmembrane region" description="Helical" evidence="7">
    <location>
        <begin position="498"/>
        <end position="521"/>
    </location>
</feature>
<feature type="transmembrane region" description="Helical" evidence="7">
    <location>
        <begin position="178"/>
        <end position="196"/>
    </location>
</feature>
<feature type="region of interest" description="Disordered" evidence="6">
    <location>
        <begin position="13"/>
        <end position="41"/>
    </location>
</feature>
<keyword evidence="3 7" id="KW-0812">Transmembrane</keyword>
<dbReference type="InterPro" id="IPR006153">
    <property type="entry name" value="Cation/H_exchanger_TM"/>
</dbReference>
<evidence type="ECO:0000256" key="7">
    <source>
        <dbReference type="SAM" id="Phobius"/>
    </source>
</evidence>
<feature type="transmembrane region" description="Helical" evidence="7">
    <location>
        <begin position="208"/>
        <end position="231"/>
    </location>
</feature>
<dbReference type="OrthoDB" id="7739973at2759"/>
<evidence type="ECO:0000256" key="4">
    <source>
        <dbReference type="ARBA" id="ARBA00022989"/>
    </source>
</evidence>
<feature type="transmembrane region" description="Helical" evidence="7">
    <location>
        <begin position="310"/>
        <end position="329"/>
    </location>
</feature>
<reference evidence="9" key="1">
    <citation type="submission" date="2022-01" db="EMBL/GenBank/DDBJ databases">
        <authorList>
            <person name="King R."/>
        </authorList>
    </citation>
    <scope>NUCLEOTIDE SEQUENCE</scope>
</reference>
<dbReference type="GO" id="GO:0015297">
    <property type="term" value="F:antiporter activity"/>
    <property type="evidence" value="ECO:0007669"/>
    <property type="project" value="InterPro"/>
</dbReference>
<feature type="transmembrane region" description="Helical" evidence="7">
    <location>
        <begin position="96"/>
        <end position="118"/>
    </location>
</feature>
<dbReference type="GO" id="GO:0016020">
    <property type="term" value="C:membrane"/>
    <property type="evidence" value="ECO:0007669"/>
    <property type="project" value="UniProtKB-SubCell"/>
</dbReference>
<accession>A0A9P0J7V7</accession>
<sequence length="539" mass="58764">MARTKRKYLVAHHPHHTHHHHSHHHNHHHPHRAQDQNQQSSIPPVDLEMSKIQDIEEGQKIVMQSQNNNHVIHNETNGSNSAPKIWLYLIKHWPVASQPIALVIIFLLSWGIASSLFPGQVYIHSTIMRIIFLFIGGQACGYLVSFVGLPDMLGMIGFGVLYKNIGVGYFDGYEKLEAALREMALVNIMLLAGLGLDLDALKALFGIIMRLTLIPTATEVAVIAVCVHYLLNFPWLWGILLGLVVTAISPNVVVTILLKLKEERLGLNKGIHTVIIAVTSCNDVIAIFLFGVLLGIAFSTGNLTHQLLQGPVGIVMGCVFGAVSGLVILKFPSDKSKYANGLRFTTIVLCGALSVMGSKYLEYPSAGALGCISASFVAGTGWRRRQLKDPTFTTEVGTYLDLLWKFLKPVSFSLIGKEVDFKVLDGNIVLYGMIALLAGVAIRLVSGYFSFCGGNMNTKEKAYITLSGFPKATVQAALGPVALDLARSQKSDDATYSLANSVLVISVLAIISTAPLGALLMTKLAPKWLKKENANDEEL</sequence>
<comment type="similarity">
    <text evidence="2">Belongs to the monovalent cation:proton antiporter 1 (CPA1) transporter (TC 2.A.36) family.</text>
</comment>
<evidence type="ECO:0000313" key="9">
    <source>
        <dbReference type="EMBL" id="CAH1730600.1"/>
    </source>
</evidence>
<keyword evidence="5 7" id="KW-0472">Membrane</keyword>
<organism evidence="9 10">
    <name type="scientific">Chironomus riparius</name>
    <dbReference type="NCBI Taxonomy" id="315576"/>
    <lineage>
        <taxon>Eukaryota</taxon>
        <taxon>Metazoa</taxon>
        <taxon>Ecdysozoa</taxon>
        <taxon>Arthropoda</taxon>
        <taxon>Hexapoda</taxon>
        <taxon>Insecta</taxon>
        <taxon>Pterygota</taxon>
        <taxon>Neoptera</taxon>
        <taxon>Endopterygota</taxon>
        <taxon>Diptera</taxon>
        <taxon>Nematocera</taxon>
        <taxon>Chironomoidea</taxon>
        <taxon>Chironomidae</taxon>
        <taxon>Chironominae</taxon>
        <taxon>Chironomus</taxon>
    </lineage>
</organism>
<evidence type="ECO:0000259" key="8">
    <source>
        <dbReference type="Pfam" id="PF00999"/>
    </source>
</evidence>
<dbReference type="Proteomes" id="UP001153620">
    <property type="component" value="Chromosome 3"/>
</dbReference>
<feature type="transmembrane region" description="Helical" evidence="7">
    <location>
        <begin position="270"/>
        <end position="298"/>
    </location>
</feature>
<evidence type="ECO:0000256" key="5">
    <source>
        <dbReference type="ARBA" id="ARBA00023136"/>
    </source>
</evidence>
<reference evidence="9" key="2">
    <citation type="submission" date="2022-10" db="EMBL/GenBank/DDBJ databases">
        <authorList>
            <consortium name="ENA_rothamsted_submissions"/>
            <consortium name="culmorum"/>
            <person name="King R."/>
        </authorList>
    </citation>
    <scope>NUCLEOTIDE SEQUENCE</scope>
</reference>
<dbReference type="PANTHER" id="PTHR31102">
    <property type="match status" value="1"/>
</dbReference>
<gene>
    <name evidence="9" type="ORF">CHIRRI_LOCUS12616</name>
</gene>
<feature type="transmembrane region" description="Helical" evidence="7">
    <location>
        <begin position="428"/>
        <end position="451"/>
    </location>
</feature>
<feature type="transmembrane region" description="Helical" evidence="7">
    <location>
        <begin position="341"/>
        <end position="357"/>
    </location>
</feature>
<keyword evidence="4 7" id="KW-1133">Transmembrane helix</keyword>
<proteinExistence type="inferred from homology"/>
<name>A0A9P0J7V7_9DIPT</name>
<comment type="subcellular location">
    <subcellularLocation>
        <location evidence="1">Membrane</location>
        <topology evidence="1">Multi-pass membrane protein</topology>
    </subcellularLocation>
</comment>
<dbReference type="Gene3D" id="1.20.1530.20">
    <property type="match status" value="1"/>
</dbReference>
<protein>
    <recommendedName>
        <fullName evidence="8">Cation/H+ exchanger transmembrane domain-containing protein</fullName>
    </recommendedName>
</protein>
<evidence type="ECO:0000256" key="2">
    <source>
        <dbReference type="ARBA" id="ARBA00007367"/>
    </source>
</evidence>
<keyword evidence="10" id="KW-1185">Reference proteome</keyword>
<feature type="compositionally biased region" description="Basic residues" evidence="6">
    <location>
        <begin position="13"/>
        <end position="31"/>
    </location>
</feature>
<feature type="transmembrane region" description="Helical" evidence="7">
    <location>
        <begin position="130"/>
        <end position="158"/>
    </location>
</feature>